<dbReference type="KEGG" id="pnl:PNK_1359"/>
<reference evidence="2" key="1">
    <citation type="submission" date="2015-09" db="EMBL/GenBank/DDBJ databases">
        <authorList>
            <person name="Bertelli C."/>
        </authorList>
    </citation>
    <scope>NUCLEOTIDE SEQUENCE [LARGE SCALE GENOMIC DNA]</scope>
    <source>
        <strain evidence="2">KNic</strain>
    </source>
</reference>
<dbReference type="AlphaFoldDB" id="A0A0U5CQ69"/>
<accession>A0A0U5CQ69</accession>
<dbReference type="EMBL" id="LN879502">
    <property type="protein sequence ID" value="CUI16972.1"/>
    <property type="molecule type" value="Genomic_DNA"/>
</dbReference>
<sequence length="656" mass="76803">MTNRSNLTISTFFESPEGDGVINQHYHDIILRTLKKILPADFFDQKENEESTRSHQREIFQQLIPLITCSDARQFPGNLSFFAISKYRTNSFKFFFEMVSRWLCPGKRLNVVLVYASDFRLAELSDEIYTICEVMVSVENEAEFEEIQRHFPIIGAEIALGMHSEFYAQRILEIKGLSADDKTALIQGFIAYLVKRFPAVYDADVFSEMQHILVTCRDDFKAIRQPRHLSRIISIQYLFRKSLRESIKKNSHRRHLSLKIFRSYLRTPTGRKRVLSLLVGVNFFRDQETFGEKHLLKAIQHYIPSVQAVDQSFFLNKLGSENICISYLEIEKKDGSDFSIADIRKLAKELPTHLKNRIEHKQHPVFMPRNEEEIMRNMLILTNQIKYLRDIPQVFITFDEQAYSHLYFTVILARVLKPNSRSLPDLFKNLETFAEYIPDRTKVMGYMRKKYPKEASVFRLKILKDAFLRGDHSIDLYKARQTVVGELSRIIGEVRDYNGGMISKQHELLSAIRRLLIDCRDYDELMLENFFYSLSPVVVRALLDPKAFKTLFLMLLEGIREYKQEGYYLKLHTEPYNIFVLVIIEDAQIKDVINRALQELHIPATELAYAYAKAGGNMCIGYICCTQDPKKREQLFQIIEQNLNAWEINRLKSVSY</sequence>
<dbReference type="Proteomes" id="UP000069902">
    <property type="component" value="Chromosome cPNK"/>
</dbReference>
<protein>
    <submittedName>
        <fullName evidence="1">Uncharacterized protein</fullName>
    </submittedName>
</protein>
<proteinExistence type="predicted"/>
<evidence type="ECO:0000313" key="2">
    <source>
        <dbReference type="Proteomes" id="UP000069902"/>
    </source>
</evidence>
<dbReference type="RefSeq" id="WP_051981992.1">
    <property type="nucleotide sequence ID" value="NZ_LN879502.1"/>
</dbReference>
<dbReference type="InParanoid" id="A0A0U5CQ69"/>
<organism evidence="1 2">
    <name type="scientific">Candidatus Protochlamydia naegleriophila</name>
    <dbReference type="NCBI Taxonomy" id="389348"/>
    <lineage>
        <taxon>Bacteria</taxon>
        <taxon>Pseudomonadati</taxon>
        <taxon>Chlamydiota</taxon>
        <taxon>Chlamydiia</taxon>
        <taxon>Parachlamydiales</taxon>
        <taxon>Parachlamydiaceae</taxon>
        <taxon>Candidatus Protochlamydia</taxon>
    </lineage>
</organism>
<gene>
    <name evidence="1" type="ORF">PNK_1359</name>
</gene>
<evidence type="ECO:0000313" key="1">
    <source>
        <dbReference type="EMBL" id="CUI16972.1"/>
    </source>
</evidence>
<dbReference type="PATRIC" id="fig|389348.3.peg.1521"/>
<keyword evidence="2" id="KW-1185">Reference proteome</keyword>
<name>A0A0U5CQ69_9BACT</name>